<protein>
    <submittedName>
        <fullName evidence="1">Uncharacterized protein</fullName>
    </submittedName>
</protein>
<proteinExistence type="predicted"/>
<evidence type="ECO:0000313" key="2">
    <source>
        <dbReference type="Proteomes" id="UP000199109"/>
    </source>
</evidence>
<name>A0A1G6WU83_9FLAO</name>
<gene>
    <name evidence="1" type="ORF">SAMN05421636_101406</name>
</gene>
<evidence type="ECO:0000313" key="1">
    <source>
        <dbReference type="EMBL" id="SDD68585.1"/>
    </source>
</evidence>
<accession>A0A1G6WU83</accession>
<organism evidence="1 2">
    <name type="scientific">Pricia antarctica</name>
    <dbReference type="NCBI Taxonomy" id="641691"/>
    <lineage>
        <taxon>Bacteria</taxon>
        <taxon>Pseudomonadati</taxon>
        <taxon>Bacteroidota</taxon>
        <taxon>Flavobacteriia</taxon>
        <taxon>Flavobacteriales</taxon>
        <taxon>Flavobacteriaceae</taxon>
        <taxon>Pricia</taxon>
    </lineage>
</organism>
<keyword evidence="2" id="KW-1185">Reference proteome</keyword>
<dbReference type="Proteomes" id="UP000199109">
    <property type="component" value="Unassembled WGS sequence"/>
</dbReference>
<dbReference type="AlphaFoldDB" id="A0A1G6WU83"/>
<dbReference type="STRING" id="641691.SAMN05421636_101406"/>
<dbReference type="EMBL" id="FNAO01000001">
    <property type="protein sequence ID" value="SDD68585.1"/>
    <property type="molecule type" value="Genomic_DNA"/>
</dbReference>
<sequence>MSTQSTAFTLLAMANFAEMVGGKGINASITVNGTSESLSTSKTLANRELATKTFRILLHASYLGRYYLPGIQVEAMYDNDYMVRTQGQWVEVVQE</sequence>
<reference evidence="1 2" key="1">
    <citation type="submission" date="2016-10" db="EMBL/GenBank/DDBJ databases">
        <authorList>
            <person name="de Groot N.N."/>
        </authorList>
    </citation>
    <scope>NUCLEOTIDE SEQUENCE [LARGE SCALE GENOMIC DNA]</scope>
    <source>
        <strain evidence="1 2">DSM 23421</strain>
    </source>
</reference>